<dbReference type="PANTHER" id="PTHR10695">
    <property type="entry name" value="DEPHOSPHO-COA KINASE-RELATED"/>
    <property type="match status" value="1"/>
</dbReference>
<dbReference type="EMBL" id="AIMB01000003">
    <property type="protein sequence ID" value="EJF90984.1"/>
    <property type="molecule type" value="Genomic_DNA"/>
</dbReference>
<dbReference type="HAMAP" id="MF_00376">
    <property type="entry name" value="Dephospho_CoA_kinase"/>
    <property type="match status" value="1"/>
</dbReference>
<organism evidence="7 8">
    <name type="scientific">Bartonella tamiae Th239</name>
    <dbReference type="NCBI Taxonomy" id="1094558"/>
    <lineage>
        <taxon>Bacteria</taxon>
        <taxon>Pseudomonadati</taxon>
        <taxon>Pseudomonadota</taxon>
        <taxon>Alphaproteobacteria</taxon>
        <taxon>Hyphomicrobiales</taxon>
        <taxon>Bartonellaceae</taxon>
        <taxon>Bartonella</taxon>
    </lineage>
</organism>
<keyword evidence="2 5" id="KW-0547">Nucleotide-binding</keyword>
<evidence type="ECO:0000313" key="7">
    <source>
        <dbReference type="EMBL" id="EJF90984.1"/>
    </source>
</evidence>
<dbReference type="NCBIfam" id="TIGR00152">
    <property type="entry name" value="dephospho-CoA kinase"/>
    <property type="match status" value="1"/>
</dbReference>
<dbReference type="OrthoDB" id="9812943at2"/>
<comment type="pathway">
    <text evidence="5">Cofactor biosynthesis; coenzyme A biosynthesis; CoA from (R)-pantothenate: step 5/5.</text>
</comment>
<keyword evidence="4 5" id="KW-0173">Coenzyme A biosynthesis</keyword>
<dbReference type="UniPathway" id="UPA00241">
    <property type="reaction ID" value="UER00356"/>
</dbReference>
<evidence type="ECO:0000256" key="3">
    <source>
        <dbReference type="ARBA" id="ARBA00022840"/>
    </source>
</evidence>
<evidence type="ECO:0000313" key="8">
    <source>
        <dbReference type="Proteomes" id="UP000008952"/>
    </source>
</evidence>
<evidence type="ECO:0000256" key="5">
    <source>
        <dbReference type="HAMAP-Rule" id="MF_00376"/>
    </source>
</evidence>
<sequence length="199" mass="22472">MIILGLTGSIGMGKTTTANFFKSAGIPVYSADATVHELYKSEPATRLVEAAFPGTVTNDEVDRKKLSQILLSDQQNFKILERIIHPLVRKKERDFITMAKNNHEPLIVLDIPLLFETKAEERVDKILVVSAPFDVQRERVLTRQGMDEKKFYMILANQMSDEDKRARADYVIDTSNGFECAQLQVLALIQDLKNTSSIL</sequence>
<protein>
    <recommendedName>
        <fullName evidence="5 6">Dephospho-CoA kinase</fullName>
        <ecNumber evidence="5 6">2.7.1.24</ecNumber>
    </recommendedName>
    <alternativeName>
        <fullName evidence="5">Dephosphocoenzyme A kinase</fullName>
    </alternativeName>
</protein>
<comment type="caution">
    <text evidence="7">The sequence shown here is derived from an EMBL/GenBank/DDBJ whole genome shotgun (WGS) entry which is preliminary data.</text>
</comment>
<dbReference type="CDD" id="cd02022">
    <property type="entry name" value="DPCK"/>
    <property type="match status" value="1"/>
</dbReference>
<dbReference type="InterPro" id="IPR001977">
    <property type="entry name" value="Depp_CoAkinase"/>
</dbReference>
<dbReference type="GO" id="GO:0005737">
    <property type="term" value="C:cytoplasm"/>
    <property type="evidence" value="ECO:0007669"/>
    <property type="project" value="UniProtKB-SubCell"/>
</dbReference>
<keyword evidence="3 5" id="KW-0067">ATP-binding</keyword>
<dbReference type="GO" id="GO:0004140">
    <property type="term" value="F:dephospho-CoA kinase activity"/>
    <property type="evidence" value="ECO:0007669"/>
    <property type="project" value="UniProtKB-UniRule"/>
</dbReference>
<dbReference type="STRING" id="1094558.ME5_00316"/>
<keyword evidence="8" id="KW-1185">Reference proteome</keyword>
<keyword evidence="5" id="KW-0808">Transferase</keyword>
<keyword evidence="5" id="KW-0963">Cytoplasm</keyword>
<evidence type="ECO:0000256" key="1">
    <source>
        <dbReference type="ARBA" id="ARBA00009018"/>
    </source>
</evidence>
<gene>
    <name evidence="5" type="primary">coaE</name>
    <name evidence="7" type="ORF">ME5_00316</name>
</gene>
<evidence type="ECO:0000256" key="6">
    <source>
        <dbReference type="NCBIfam" id="TIGR00152"/>
    </source>
</evidence>
<dbReference type="GO" id="GO:0005524">
    <property type="term" value="F:ATP binding"/>
    <property type="evidence" value="ECO:0007669"/>
    <property type="project" value="UniProtKB-UniRule"/>
</dbReference>
<dbReference type="PROSITE" id="PS51219">
    <property type="entry name" value="DPCK"/>
    <property type="match status" value="1"/>
</dbReference>
<dbReference type="eggNOG" id="COG0237">
    <property type="taxonomic scope" value="Bacteria"/>
</dbReference>
<dbReference type="EC" id="2.7.1.24" evidence="5 6"/>
<name>J0R5N3_9HYPH</name>
<reference evidence="7 8" key="1">
    <citation type="submission" date="2012-03" db="EMBL/GenBank/DDBJ databases">
        <title>The Genome Sequence of Bartonella tamiae Th239.</title>
        <authorList>
            <consortium name="The Broad Institute Genome Sequencing Platform"/>
            <consortium name="The Broad Institute Genome Sequencing Center for Infectious Disease"/>
            <person name="Feldgarden M."/>
            <person name="Kirby J."/>
            <person name="Kosoy M."/>
            <person name="Birtles R."/>
            <person name="Probert W.S."/>
            <person name="Chiaraviglio L."/>
            <person name="Young S.K."/>
            <person name="Zeng Q."/>
            <person name="Gargeya S."/>
            <person name="Fitzgerald M."/>
            <person name="Haas B."/>
            <person name="Abouelleil A."/>
            <person name="Alvarado L."/>
            <person name="Arachchi H.M."/>
            <person name="Berlin A."/>
            <person name="Chapman S.B."/>
            <person name="Gearin G."/>
            <person name="Goldberg J."/>
            <person name="Griggs A."/>
            <person name="Gujja S."/>
            <person name="Hansen M."/>
            <person name="Heiman D."/>
            <person name="Howarth C."/>
            <person name="Larimer J."/>
            <person name="Lui A."/>
            <person name="MacDonald P.J.P."/>
            <person name="McCowen C."/>
            <person name="Montmayeur A."/>
            <person name="Murphy C."/>
            <person name="Neiman D."/>
            <person name="Pearson M."/>
            <person name="Priest M."/>
            <person name="Roberts A."/>
            <person name="Saif S."/>
            <person name="Shea T."/>
            <person name="Sisk P."/>
            <person name="Stolte C."/>
            <person name="Sykes S."/>
            <person name="Wortman J."/>
            <person name="Nusbaum C."/>
            <person name="Birren B."/>
        </authorList>
    </citation>
    <scope>NUCLEOTIDE SEQUENCE [LARGE SCALE GENOMIC DNA]</scope>
    <source>
        <strain evidence="7 8">Th239</strain>
    </source>
</reference>
<keyword evidence="5 7" id="KW-0418">Kinase</keyword>
<proteinExistence type="inferred from homology"/>
<dbReference type="GO" id="GO:0015937">
    <property type="term" value="P:coenzyme A biosynthetic process"/>
    <property type="evidence" value="ECO:0007669"/>
    <property type="project" value="UniProtKB-UniRule"/>
</dbReference>
<comment type="catalytic activity">
    <reaction evidence="5">
        <text>3'-dephospho-CoA + ATP = ADP + CoA + H(+)</text>
        <dbReference type="Rhea" id="RHEA:18245"/>
        <dbReference type="ChEBI" id="CHEBI:15378"/>
        <dbReference type="ChEBI" id="CHEBI:30616"/>
        <dbReference type="ChEBI" id="CHEBI:57287"/>
        <dbReference type="ChEBI" id="CHEBI:57328"/>
        <dbReference type="ChEBI" id="CHEBI:456216"/>
        <dbReference type="EC" id="2.7.1.24"/>
    </reaction>
</comment>
<comment type="subcellular location">
    <subcellularLocation>
        <location evidence="5">Cytoplasm</location>
    </subcellularLocation>
</comment>
<dbReference type="Proteomes" id="UP000008952">
    <property type="component" value="Unassembled WGS sequence"/>
</dbReference>
<feature type="binding site" evidence="5">
    <location>
        <begin position="11"/>
        <end position="16"/>
    </location>
    <ligand>
        <name>ATP</name>
        <dbReference type="ChEBI" id="CHEBI:30616"/>
    </ligand>
</feature>
<comment type="similarity">
    <text evidence="1 5">Belongs to the CoaE family.</text>
</comment>
<dbReference type="HOGENOM" id="CLU_057180_3_0_5"/>
<dbReference type="PANTHER" id="PTHR10695:SF46">
    <property type="entry name" value="BIFUNCTIONAL COENZYME A SYNTHASE-RELATED"/>
    <property type="match status" value="1"/>
</dbReference>
<dbReference type="PATRIC" id="fig|1094558.3.peg.350"/>
<accession>J0R5N3</accession>
<dbReference type="RefSeq" id="WP_008037826.1">
    <property type="nucleotide sequence ID" value="NZ_JH725147.1"/>
</dbReference>
<dbReference type="Pfam" id="PF01121">
    <property type="entry name" value="CoaE"/>
    <property type="match status" value="1"/>
</dbReference>
<dbReference type="SUPFAM" id="SSF52540">
    <property type="entry name" value="P-loop containing nucleoside triphosphate hydrolases"/>
    <property type="match status" value="1"/>
</dbReference>
<evidence type="ECO:0000256" key="4">
    <source>
        <dbReference type="ARBA" id="ARBA00022993"/>
    </source>
</evidence>
<dbReference type="InterPro" id="IPR027417">
    <property type="entry name" value="P-loop_NTPase"/>
</dbReference>
<comment type="function">
    <text evidence="5">Catalyzes the phosphorylation of the 3'-hydroxyl group of dephosphocoenzyme A to form coenzyme A.</text>
</comment>
<evidence type="ECO:0000256" key="2">
    <source>
        <dbReference type="ARBA" id="ARBA00022741"/>
    </source>
</evidence>
<dbReference type="Gene3D" id="3.40.50.300">
    <property type="entry name" value="P-loop containing nucleotide triphosphate hydrolases"/>
    <property type="match status" value="1"/>
</dbReference>
<dbReference type="AlphaFoldDB" id="J0R5N3"/>